<dbReference type="PANTHER" id="PTHR34040">
    <property type="entry name" value="FLAGELLAR BIOSYNTHETIC PROTEIN FLIQ"/>
    <property type="match status" value="1"/>
</dbReference>
<evidence type="ECO:0000256" key="5">
    <source>
        <dbReference type="ARBA" id="ARBA00022989"/>
    </source>
</evidence>
<proteinExistence type="inferred from homology"/>
<dbReference type="InterPro" id="IPR002191">
    <property type="entry name" value="Bac_export_3"/>
</dbReference>
<dbReference type="AlphaFoldDB" id="A0A106DBQ7"/>
<dbReference type="RefSeq" id="WP_060108817.1">
    <property type="nucleotide sequence ID" value="NZ_LPEQ01000128.1"/>
</dbReference>
<organism evidence="8 9">
    <name type="scientific">Burkholderia territorii</name>
    <dbReference type="NCBI Taxonomy" id="1503055"/>
    <lineage>
        <taxon>Bacteria</taxon>
        <taxon>Pseudomonadati</taxon>
        <taxon>Pseudomonadota</taxon>
        <taxon>Betaproteobacteria</taxon>
        <taxon>Burkholderiales</taxon>
        <taxon>Burkholderiaceae</taxon>
        <taxon>Burkholderia</taxon>
        <taxon>Burkholderia cepacia complex</taxon>
    </lineage>
</organism>
<dbReference type="Pfam" id="PF01313">
    <property type="entry name" value="Bac_export_3"/>
    <property type="match status" value="1"/>
</dbReference>
<dbReference type="GO" id="GO:0009306">
    <property type="term" value="P:protein secretion"/>
    <property type="evidence" value="ECO:0007669"/>
    <property type="project" value="InterPro"/>
</dbReference>
<dbReference type="Proteomes" id="UP000062317">
    <property type="component" value="Unassembled WGS sequence"/>
</dbReference>
<keyword evidence="5 7" id="KW-1133">Transmembrane helix</keyword>
<protein>
    <submittedName>
        <fullName evidence="8">Export protein FliQ family 3</fullName>
    </submittedName>
</protein>
<dbReference type="PRINTS" id="PR00952">
    <property type="entry name" value="TYPE3IMQPROT"/>
</dbReference>
<evidence type="ECO:0000256" key="3">
    <source>
        <dbReference type="ARBA" id="ARBA00022475"/>
    </source>
</evidence>
<gene>
    <name evidence="8" type="ORF">WT27_14785</name>
</gene>
<reference evidence="8 9" key="1">
    <citation type="submission" date="2015-11" db="EMBL/GenBank/DDBJ databases">
        <title>Expanding the genomic diversity of Burkholderia species for the development of highly accurate diagnostics.</title>
        <authorList>
            <person name="Sahl J."/>
            <person name="Keim P."/>
            <person name="Wagner D."/>
        </authorList>
    </citation>
    <scope>NUCLEOTIDE SEQUENCE [LARGE SCALE GENOMIC DNA]</scope>
    <source>
        <strain evidence="8 9">MSMB1301WGS</strain>
    </source>
</reference>
<keyword evidence="4 7" id="KW-0812">Transmembrane</keyword>
<comment type="caution">
    <text evidence="8">The sequence shown here is derived from an EMBL/GenBank/DDBJ whole genome shotgun (WGS) entry which is preliminary data.</text>
</comment>
<dbReference type="GO" id="GO:0005886">
    <property type="term" value="C:plasma membrane"/>
    <property type="evidence" value="ECO:0007669"/>
    <property type="project" value="UniProtKB-SubCell"/>
</dbReference>
<sequence length="94" mass="9976">MEAFSLGHAVNQVMVSVVMVSGPVVLAALAVGIVVGIAQAVTQVQDQSIGYGVKIAVVLFILAIFGKWMVIEMLAAFDRGFDWIPEMSQGNPRA</sequence>
<keyword evidence="3" id="KW-1003">Cell membrane</keyword>
<name>A0A106DBQ7_9BURK</name>
<evidence type="ECO:0000256" key="7">
    <source>
        <dbReference type="SAM" id="Phobius"/>
    </source>
</evidence>
<keyword evidence="9" id="KW-1185">Reference proteome</keyword>
<evidence type="ECO:0000256" key="4">
    <source>
        <dbReference type="ARBA" id="ARBA00022692"/>
    </source>
</evidence>
<evidence type="ECO:0000256" key="2">
    <source>
        <dbReference type="ARBA" id="ARBA00006156"/>
    </source>
</evidence>
<evidence type="ECO:0000313" key="8">
    <source>
        <dbReference type="EMBL" id="KVV39188.1"/>
    </source>
</evidence>
<evidence type="ECO:0000313" key="9">
    <source>
        <dbReference type="Proteomes" id="UP000062317"/>
    </source>
</evidence>
<comment type="similarity">
    <text evidence="2">Belongs to the FliQ/MopD/SpaQ family.</text>
</comment>
<dbReference type="EMBL" id="LPEQ01000128">
    <property type="protein sequence ID" value="KVV39188.1"/>
    <property type="molecule type" value="Genomic_DNA"/>
</dbReference>
<accession>A0A106DBQ7</accession>
<keyword evidence="6 7" id="KW-0472">Membrane</keyword>
<dbReference type="PANTHER" id="PTHR34040:SF2">
    <property type="entry name" value="FLAGELLAR BIOSYNTHETIC PROTEIN FLIQ"/>
    <property type="match status" value="1"/>
</dbReference>
<feature type="transmembrane region" description="Helical" evidence="7">
    <location>
        <begin position="12"/>
        <end position="37"/>
    </location>
</feature>
<evidence type="ECO:0000256" key="6">
    <source>
        <dbReference type="ARBA" id="ARBA00023136"/>
    </source>
</evidence>
<evidence type="ECO:0000256" key="1">
    <source>
        <dbReference type="ARBA" id="ARBA00004651"/>
    </source>
</evidence>
<feature type="transmembrane region" description="Helical" evidence="7">
    <location>
        <begin position="49"/>
        <end position="71"/>
    </location>
</feature>
<comment type="subcellular location">
    <subcellularLocation>
        <location evidence="1">Cell membrane</location>
        <topology evidence="1">Multi-pass membrane protein</topology>
    </subcellularLocation>
</comment>